<evidence type="ECO:0000313" key="13">
    <source>
        <dbReference type="EMBL" id="GJE91360.1"/>
    </source>
</evidence>
<dbReference type="EMBL" id="BPQB01000021">
    <property type="protein sequence ID" value="GJE91360.1"/>
    <property type="molecule type" value="Genomic_DNA"/>
</dbReference>
<feature type="transmembrane region" description="Helical" evidence="9">
    <location>
        <begin position="531"/>
        <end position="551"/>
    </location>
</feature>
<accession>A0A9P3LDK7</accession>
<feature type="compositionally biased region" description="Pro residues" evidence="8">
    <location>
        <begin position="892"/>
        <end position="905"/>
    </location>
</feature>
<keyword evidence="5 9" id="KW-1133">Transmembrane helix</keyword>
<feature type="transmembrane region" description="Helical" evidence="9">
    <location>
        <begin position="662"/>
        <end position="682"/>
    </location>
</feature>
<dbReference type="OrthoDB" id="2150324at2759"/>
<evidence type="ECO:0000256" key="4">
    <source>
        <dbReference type="ARBA" id="ARBA00022692"/>
    </source>
</evidence>
<evidence type="ECO:0000256" key="7">
    <source>
        <dbReference type="SAM" id="Coils"/>
    </source>
</evidence>
<keyword evidence="7" id="KW-0175">Coiled coil</keyword>
<feature type="region of interest" description="Disordered" evidence="8">
    <location>
        <begin position="879"/>
        <end position="947"/>
    </location>
</feature>
<comment type="caution">
    <text evidence="13">The sequence shown here is derived from an EMBL/GenBank/DDBJ whole genome shotgun (WGS) entry which is preliminary data.</text>
</comment>
<evidence type="ECO:0000256" key="1">
    <source>
        <dbReference type="ARBA" id="ARBA00004141"/>
    </source>
</evidence>
<gene>
    <name evidence="13" type="ORF">PsYK624_075090</name>
</gene>
<dbReference type="GO" id="GO:0005886">
    <property type="term" value="C:plasma membrane"/>
    <property type="evidence" value="ECO:0007669"/>
    <property type="project" value="TreeGrafter"/>
</dbReference>
<evidence type="ECO:0000256" key="9">
    <source>
        <dbReference type="SAM" id="Phobius"/>
    </source>
</evidence>
<feature type="domain" description="CSC1/OSCA1-like cytosolic" evidence="12">
    <location>
        <begin position="196"/>
        <end position="359"/>
    </location>
</feature>
<feature type="transmembrane region" description="Helical" evidence="9">
    <location>
        <begin position="597"/>
        <end position="615"/>
    </location>
</feature>
<dbReference type="Pfam" id="PF14703">
    <property type="entry name" value="PHM7_cyt"/>
    <property type="match status" value="1"/>
</dbReference>
<organism evidence="13 14">
    <name type="scientific">Phanerochaete sordida</name>
    <dbReference type="NCBI Taxonomy" id="48140"/>
    <lineage>
        <taxon>Eukaryota</taxon>
        <taxon>Fungi</taxon>
        <taxon>Dikarya</taxon>
        <taxon>Basidiomycota</taxon>
        <taxon>Agaricomycotina</taxon>
        <taxon>Agaricomycetes</taxon>
        <taxon>Polyporales</taxon>
        <taxon>Phanerochaetaceae</taxon>
        <taxon>Phanerochaete</taxon>
    </lineage>
</organism>
<evidence type="ECO:0000256" key="5">
    <source>
        <dbReference type="ARBA" id="ARBA00022989"/>
    </source>
</evidence>
<evidence type="ECO:0000259" key="11">
    <source>
        <dbReference type="Pfam" id="PF13967"/>
    </source>
</evidence>
<feature type="coiled-coil region" evidence="7">
    <location>
        <begin position="289"/>
        <end position="316"/>
    </location>
</feature>
<dbReference type="AlphaFoldDB" id="A0A9P3LDK7"/>
<keyword evidence="6 9" id="KW-0472">Membrane</keyword>
<feature type="transmembrane region" description="Helical" evidence="9">
    <location>
        <begin position="462"/>
        <end position="484"/>
    </location>
</feature>
<name>A0A9P3LDK7_9APHY</name>
<feature type="transmembrane region" description="Helical" evidence="9">
    <location>
        <begin position="572"/>
        <end position="591"/>
    </location>
</feature>
<dbReference type="PANTHER" id="PTHR13018:SF149">
    <property type="entry name" value="DOMAIN PROTEIN, PUTATIVE (AFU_ORTHOLOGUE AFUA_3G11660)-RELATED"/>
    <property type="match status" value="1"/>
</dbReference>
<sequence>MSGFGDIIDQSTNLRTLAPAAVGSQVALMTVVSAATIVVFNVLRPRNKIVYEPKVKYHDGEKKPPPISDSLFGWVSPLLHTKEPVLVEKIGLDAAVFLRFLRMMRWLFTAVALLTCAVLIPINVVYNIRNVKSADRDVLSMLTIRDVNSRVLFVHVAATYVISFLVMAFVWKNWQEVISLRKQWFRSPEYVRSFYARTLMITQVPKKYQSDEGLRAIFESTGAPYPTTAVHIGRHVGRLPELIENHNEAVRELEAVLVRYLKDGKIAKERPTRRLGGWMCCGGRKVDAIDYYTAKLQKTERDVEDYRGQIDTRKAENYGFASMAAVPYAHIVANMLRRKRVKSTTITLAPNPKDIIWENLNKTPSEIRAKKSMGWIFLSAVCFFNTIPLFIISILANLASLTTFVPFLQDWSDSSPGSFTFISGVLPPAVSALFGFFLPIVMRWLSQYQGALTHSRLDRAVIARYFAFLVISQLIIFTLIGVVFNCVKEIVKQIGQHQNIHQILQNLNKLPGNIHKTYIDQSSYWLTYFPLRGFLVLFDLAQILNLVWISFKKHFLGRTPREIREWTQPPDFQYAIYFSNILLMGAVGFVFAPLAPLVVVAAAIVFWISSWVYKYQLMFVFVSRVETGGRLWNVVINRLLVSVALMQVLITLTMGFHFGFMSFYWIAPIPPVFMILAFKIYCTRTYNPEFNFYIPTEEELRMAHAQAHRGENASSRLGKRFGHPALHQELFTPMVHASMTALLREVYKGKLSKDNKLGEYAGSTVDIAGGIKFSGIEQHDLEYDPALYQRDRGDDWDARSVSSANLLASGKPDYPMAGRASPAPSKFSGYDRYLAQGSQQEIEMSRLNVDQVPLLTAPQVPGYFDPAASRSNVSLSTTYSPYHTPPLGGSPQFPPHVPQVPPLPATTPGQDYREASLHRPYPPRQQASGNAPPGEVNMAGRGAFRNY</sequence>
<feature type="transmembrane region" description="Helical" evidence="9">
    <location>
        <begin position="106"/>
        <end position="126"/>
    </location>
</feature>
<proteinExistence type="inferred from homology"/>
<keyword evidence="14" id="KW-1185">Reference proteome</keyword>
<dbReference type="GO" id="GO:0005227">
    <property type="term" value="F:calcium-activated cation channel activity"/>
    <property type="evidence" value="ECO:0007669"/>
    <property type="project" value="InterPro"/>
</dbReference>
<feature type="domain" description="CSC1/OSCA1-like N-terminal transmembrane" evidence="11">
    <location>
        <begin position="22"/>
        <end position="172"/>
    </location>
</feature>
<comment type="subcellular location">
    <subcellularLocation>
        <location evidence="1">Membrane</location>
        <topology evidence="1">Multi-pass membrane protein</topology>
    </subcellularLocation>
</comment>
<comment type="similarity">
    <text evidence="2">Belongs to the CSC1 (TC 1.A.17) family.</text>
</comment>
<dbReference type="PANTHER" id="PTHR13018">
    <property type="entry name" value="PROBABLE MEMBRANE PROTEIN DUF221-RELATED"/>
    <property type="match status" value="1"/>
</dbReference>
<evidence type="ECO:0000313" key="14">
    <source>
        <dbReference type="Proteomes" id="UP000703269"/>
    </source>
</evidence>
<dbReference type="Pfam" id="PF13967">
    <property type="entry name" value="RSN1_TM"/>
    <property type="match status" value="1"/>
</dbReference>
<feature type="transmembrane region" description="Helical" evidence="9">
    <location>
        <begin position="151"/>
        <end position="171"/>
    </location>
</feature>
<reference evidence="13 14" key="1">
    <citation type="submission" date="2021-08" db="EMBL/GenBank/DDBJ databases">
        <title>Draft Genome Sequence of Phanerochaete sordida strain YK-624.</title>
        <authorList>
            <person name="Mori T."/>
            <person name="Dohra H."/>
            <person name="Suzuki T."/>
            <person name="Kawagishi H."/>
            <person name="Hirai H."/>
        </authorList>
    </citation>
    <scope>NUCLEOTIDE SEQUENCE [LARGE SCALE GENOMIC DNA]</scope>
    <source>
        <strain evidence="13 14">YK-624</strain>
    </source>
</reference>
<evidence type="ECO:0000256" key="6">
    <source>
        <dbReference type="ARBA" id="ARBA00023136"/>
    </source>
</evidence>
<dbReference type="InterPro" id="IPR003864">
    <property type="entry name" value="CSC1/OSCA1-like_7TM"/>
</dbReference>
<protein>
    <recommendedName>
        <fullName evidence="15">DUF221-domain-containing protein</fullName>
    </recommendedName>
</protein>
<dbReference type="Proteomes" id="UP000703269">
    <property type="component" value="Unassembled WGS sequence"/>
</dbReference>
<keyword evidence="3" id="KW-0813">Transport</keyword>
<evidence type="ECO:0000256" key="2">
    <source>
        <dbReference type="ARBA" id="ARBA00007779"/>
    </source>
</evidence>
<keyword evidence="4 9" id="KW-0812">Transmembrane</keyword>
<dbReference type="Pfam" id="PF02714">
    <property type="entry name" value="RSN1_7TM"/>
    <property type="match status" value="1"/>
</dbReference>
<feature type="transmembrane region" description="Helical" evidence="9">
    <location>
        <begin position="20"/>
        <end position="43"/>
    </location>
</feature>
<dbReference type="InterPro" id="IPR027815">
    <property type="entry name" value="CSC1/OSCA1-like_cyt"/>
</dbReference>
<dbReference type="InterPro" id="IPR032880">
    <property type="entry name" value="CSC1/OSCA1-like_N"/>
</dbReference>
<dbReference type="InterPro" id="IPR045122">
    <property type="entry name" value="Csc1-like"/>
</dbReference>
<evidence type="ECO:0000259" key="12">
    <source>
        <dbReference type="Pfam" id="PF14703"/>
    </source>
</evidence>
<evidence type="ECO:0000259" key="10">
    <source>
        <dbReference type="Pfam" id="PF02714"/>
    </source>
</evidence>
<feature type="transmembrane region" description="Helical" evidence="9">
    <location>
        <begin position="419"/>
        <end position="441"/>
    </location>
</feature>
<feature type="transmembrane region" description="Helical" evidence="9">
    <location>
        <begin position="635"/>
        <end position="656"/>
    </location>
</feature>
<feature type="transmembrane region" description="Helical" evidence="9">
    <location>
        <begin position="375"/>
        <end position="399"/>
    </location>
</feature>
<evidence type="ECO:0000256" key="3">
    <source>
        <dbReference type="ARBA" id="ARBA00022448"/>
    </source>
</evidence>
<evidence type="ECO:0008006" key="15">
    <source>
        <dbReference type="Google" id="ProtNLM"/>
    </source>
</evidence>
<evidence type="ECO:0000256" key="8">
    <source>
        <dbReference type="SAM" id="MobiDB-lite"/>
    </source>
</evidence>
<feature type="domain" description="CSC1/OSCA1-like 7TM region" evidence="10">
    <location>
        <begin position="372"/>
        <end position="653"/>
    </location>
</feature>